<evidence type="ECO:0000256" key="1">
    <source>
        <dbReference type="SAM" id="SignalP"/>
    </source>
</evidence>
<keyword evidence="1" id="KW-0732">Signal</keyword>
<keyword evidence="3" id="KW-1185">Reference proteome</keyword>
<dbReference type="PROSITE" id="PS51257">
    <property type="entry name" value="PROKAR_LIPOPROTEIN"/>
    <property type="match status" value="1"/>
</dbReference>
<evidence type="ECO:0000313" key="2">
    <source>
        <dbReference type="EMBL" id="AKZ64317.1"/>
    </source>
</evidence>
<name>A0ABN4I099_9BURK</name>
<feature type="signal peptide" evidence="1">
    <location>
        <begin position="1"/>
        <end position="20"/>
    </location>
</feature>
<evidence type="ECO:0008006" key="4">
    <source>
        <dbReference type="Google" id="ProtNLM"/>
    </source>
</evidence>
<gene>
    <name evidence="2" type="ORF">F506_18075</name>
</gene>
<protein>
    <recommendedName>
        <fullName evidence="4">NAD-GH domain containing protein</fullName>
    </recommendedName>
</protein>
<dbReference type="Proteomes" id="UP000063429">
    <property type="component" value="Chromosome"/>
</dbReference>
<dbReference type="EMBL" id="CP011409">
    <property type="protein sequence ID" value="AKZ64317.1"/>
    <property type="molecule type" value="Genomic_DNA"/>
</dbReference>
<feature type="chain" id="PRO_5045904691" description="NAD-GH domain containing protein" evidence="1">
    <location>
        <begin position="21"/>
        <end position="145"/>
    </location>
</feature>
<organism evidence="2 3">
    <name type="scientific">Herbaspirillum hiltneri N3</name>
    <dbReference type="NCBI Taxonomy" id="1262470"/>
    <lineage>
        <taxon>Bacteria</taxon>
        <taxon>Pseudomonadati</taxon>
        <taxon>Pseudomonadota</taxon>
        <taxon>Betaproteobacteria</taxon>
        <taxon>Burkholderiales</taxon>
        <taxon>Oxalobacteraceae</taxon>
        <taxon>Herbaspirillum</taxon>
    </lineage>
</organism>
<accession>A0ABN4I099</accession>
<evidence type="ECO:0000313" key="3">
    <source>
        <dbReference type="Proteomes" id="UP000063429"/>
    </source>
</evidence>
<sequence>MKTPMTTCLLALTMALSACAIQPAGERTTPTGQVPQARVYIKSMLSQSSGTAEVQFSRSKSFLSGNAPLELAINDVVLAQIESGEQLSIWLKPGTSYDFSVKPVHSLNSQTYPLTRKITVDLKNAGVYKIFIGSDQGGATLEQQK</sequence>
<dbReference type="RefSeq" id="WP_053199736.1">
    <property type="nucleotide sequence ID" value="NZ_CP011409.1"/>
</dbReference>
<reference evidence="3" key="1">
    <citation type="journal article" date="2015" name="Genome Announc.">
        <title>Complete Genome Sequence of Herbaspirillum hiltneri N3 (DSM 17495), Isolated from Surface-Sterilized Wheat Roots.</title>
        <authorList>
            <person name="Guizelini D."/>
            <person name="Saizaki P.M."/>
            <person name="Coimbra N.A."/>
            <person name="Weiss V.A."/>
            <person name="Faoro H."/>
            <person name="Sfeir M.Z."/>
            <person name="Baura V.A."/>
            <person name="Monteiro R.A."/>
            <person name="Chubatsu L.S."/>
            <person name="Souza E.M."/>
            <person name="Cruz L.M."/>
            <person name="Pedrosa F.O."/>
            <person name="Raittz R.T."/>
            <person name="Marchaukoski J.N."/>
            <person name="Steffens M.B."/>
        </authorList>
    </citation>
    <scope>NUCLEOTIDE SEQUENCE [LARGE SCALE GENOMIC DNA]</scope>
    <source>
        <strain evidence="3">N3</strain>
    </source>
</reference>
<proteinExistence type="predicted"/>